<gene>
    <name evidence="2" type="primary">WBGene00278641</name>
</gene>
<name>A0A2A6B413_PRIPA</name>
<proteinExistence type="predicted"/>
<dbReference type="Proteomes" id="UP000005239">
    <property type="component" value="Unassembled WGS sequence"/>
</dbReference>
<accession>A0A8R1UTP0</accession>
<keyword evidence="3" id="KW-1185">Reference proteome</keyword>
<dbReference type="AlphaFoldDB" id="A0A2A6B413"/>
<evidence type="ECO:0000313" key="3">
    <source>
        <dbReference type="Proteomes" id="UP000005239"/>
    </source>
</evidence>
<reference evidence="3" key="1">
    <citation type="journal article" date="2008" name="Nat. Genet.">
        <title>The Pristionchus pacificus genome provides a unique perspective on nematode lifestyle and parasitism.</title>
        <authorList>
            <person name="Dieterich C."/>
            <person name="Clifton S.W."/>
            <person name="Schuster L.N."/>
            <person name="Chinwalla A."/>
            <person name="Delehaunty K."/>
            <person name="Dinkelacker I."/>
            <person name="Fulton L."/>
            <person name="Fulton R."/>
            <person name="Godfrey J."/>
            <person name="Minx P."/>
            <person name="Mitreva M."/>
            <person name="Roeseler W."/>
            <person name="Tian H."/>
            <person name="Witte H."/>
            <person name="Yang S.P."/>
            <person name="Wilson R.K."/>
            <person name="Sommer R.J."/>
        </authorList>
    </citation>
    <scope>NUCLEOTIDE SEQUENCE [LARGE SCALE GENOMIC DNA]</scope>
    <source>
        <strain evidence="3">PS312</strain>
    </source>
</reference>
<protein>
    <submittedName>
        <fullName evidence="2">Uncharacterized protein</fullName>
    </submittedName>
</protein>
<evidence type="ECO:0000256" key="1">
    <source>
        <dbReference type="SAM" id="MobiDB-lite"/>
    </source>
</evidence>
<sequence>MASQPDLTAAPNEADNLMEMIGGMGGMDGMNLMIQHMLQMQQMQLQPDSHSQISVSDTASASSLEEGKNGSSSQSSGFHTPSHSVSPPHEGMDQNVESIIEAIHNDINGRSSPSPQRMIPSSSQSSNRESYMECFTSSNDEEVRALVYSLFVVSKGTTKDGYENFECFTRTKNKCRFKVRVKRRDDGVFVVEEKGCHSHSYEGKEFSSQGLPKQIREIVDKSFSEGWTNETRQQAVDECVSRHGFPPNPRMNRQIDNRLSYLRRTKNISSSHSMVPSSLSIGASSFPSFPNSALASLLENPSDTFPSIDVNALAQLMVAQQESMASGSFPSNPN</sequence>
<dbReference type="OrthoDB" id="5843068at2759"/>
<accession>A0A2A6B413</accession>
<dbReference type="EnsemblMetazoa" id="PPA40272.1">
    <property type="protein sequence ID" value="PPA40272.1"/>
    <property type="gene ID" value="WBGene00278641"/>
</dbReference>
<feature type="region of interest" description="Disordered" evidence="1">
    <location>
        <begin position="42"/>
        <end position="92"/>
    </location>
</feature>
<feature type="region of interest" description="Disordered" evidence="1">
    <location>
        <begin position="106"/>
        <end position="129"/>
    </location>
</feature>
<feature type="compositionally biased region" description="Polar residues" evidence="1">
    <location>
        <begin position="47"/>
        <end position="85"/>
    </location>
</feature>
<organism evidence="2 3">
    <name type="scientific">Pristionchus pacificus</name>
    <name type="common">Parasitic nematode worm</name>
    <dbReference type="NCBI Taxonomy" id="54126"/>
    <lineage>
        <taxon>Eukaryota</taxon>
        <taxon>Metazoa</taxon>
        <taxon>Ecdysozoa</taxon>
        <taxon>Nematoda</taxon>
        <taxon>Chromadorea</taxon>
        <taxon>Rhabditida</taxon>
        <taxon>Rhabditina</taxon>
        <taxon>Diplogasteromorpha</taxon>
        <taxon>Diplogasteroidea</taxon>
        <taxon>Neodiplogasteridae</taxon>
        <taxon>Pristionchus</taxon>
    </lineage>
</organism>
<feature type="compositionally biased region" description="Polar residues" evidence="1">
    <location>
        <begin position="108"/>
        <end position="129"/>
    </location>
</feature>
<reference evidence="2" key="2">
    <citation type="submission" date="2022-06" db="UniProtKB">
        <authorList>
            <consortium name="EnsemblMetazoa"/>
        </authorList>
    </citation>
    <scope>IDENTIFICATION</scope>
    <source>
        <strain evidence="2">PS312</strain>
    </source>
</reference>
<evidence type="ECO:0000313" key="2">
    <source>
        <dbReference type="EnsemblMetazoa" id="PPA40272.1"/>
    </source>
</evidence>